<organism evidence="1 2">
    <name type="scientific">Pristionchus pacificus</name>
    <name type="common">Parasitic nematode worm</name>
    <dbReference type="NCBI Taxonomy" id="54126"/>
    <lineage>
        <taxon>Eukaryota</taxon>
        <taxon>Metazoa</taxon>
        <taxon>Ecdysozoa</taxon>
        <taxon>Nematoda</taxon>
        <taxon>Chromadorea</taxon>
        <taxon>Rhabditida</taxon>
        <taxon>Rhabditina</taxon>
        <taxon>Diplogasteromorpha</taxon>
        <taxon>Diplogasteroidea</taxon>
        <taxon>Neodiplogasteridae</taxon>
        <taxon>Pristionchus</taxon>
    </lineage>
</organism>
<gene>
    <name evidence="1" type="primary">WBGene00280496</name>
</gene>
<protein>
    <submittedName>
        <fullName evidence="1">Uncharacterized protein</fullName>
    </submittedName>
</protein>
<evidence type="ECO:0000313" key="2">
    <source>
        <dbReference type="Proteomes" id="UP000005239"/>
    </source>
</evidence>
<proteinExistence type="predicted"/>
<dbReference type="AlphaFoldDB" id="A0A2A6C0Z2"/>
<evidence type="ECO:0000313" key="1">
    <source>
        <dbReference type="EnsemblMetazoa" id="PPA42127.1"/>
    </source>
</evidence>
<keyword evidence="2" id="KW-1185">Reference proteome</keyword>
<dbReference type="EnsemblMetazoa" id="PPA42127.1">
    <property type="protein sequence ID" value="PPA42127.1"/>
    <property type="gene ID" value="WBGene00280496"/>
</dbReference>
<dbReference type="Proteomes" id="UP000005239">
    <property type="component" value="Unassembled WGS sequence"/>
</dbReference>
<reference evidence="1" key="2">
    <citation type="submission" date="2022-06" db="UniProtKB">
        <authorList>
            <consortium name="EnsemblMetazoa"/>
        </authorList>
    </citation>
    <scope>IDENTIFICATION</scope>
    <source>
        <strain evidence="1">PS312</strain>
    </source>
</reference>
<accession>A0A8R1UYQ1</accession>
<sequence length="108" mass="12292">MRLVHFLGSTSVHAHFEQIIPEFTLYKLAEIVDVIKLSGSGRFKFRRDGNLCSLGLAYDILRKRCSYLDVSDTNLQLASRKGRSLSAVRMHRKPFYFAARGSNVLSLE</sequence>
<accession>A0A2A6C0Z2</accession>
<name>A0A2A6C0Z2_PRIPA</name>
<reference evidence="2" key="1">
    <citation type="journal article" date="2008" name="Nat. Genet.">
        <title>The Pristionchus pacificus genome provides a unique perspective on nematode lifestyle and parasitism.</title>
        <authorList>
            <person name="Dieterich C."/>
            <person name="Clifton S.W."/>
            <person name="Schuster L.N."/>
            <person name="Chinwalla A."/>
            <person name="Delehaunty K."/>
            <person name="Dinkelacker I."/>
            <person name="Fulton L."/>
            <person name="Fulton R."/>
            <person name="Godfrey J."/>
            <person name="Minx P."/>
            <person name="Mitreva M."/>
            <person name="Roeseler W."/>
            <person name="Tian H."/>
            <person name="Witte H."/>
            <person name="Yang S.P."/>
            <person name="Wilson R.K."/>
            <person name="Sommer R.J."/>
        </authorList>
    </citation>
    <scope>NUCLEOTIDE SEQUENCE [LARGE SCALE GENOMIC DNA]</scope>
    <source>
        <strain evidence="2">PS312</strain>
    </source>
</reference>